<dbReference type="RefSeq" id="WP_121988450.1">
    <property type="nucleotide sequence ID" value="NZ_OUNR01000001.1"/>
</dbReference>
<protein>
    <submittedName>
        <fullName evidence="3">Uncharacterized protein</fullName>
    </submittedName>
</protein>
<feature type="chain" id="PRO_5016286451" evidence="2">
    <location>
        <begin position="26"/>
        <end position="166"/>
    </location>
</feature>
<sequence length="166" mass="18745">MKKQLRIGVLVVMGALLLSPSIPFAAQGQMQDSSRRLYDRVMEEFKHRDYEAALAGFRLFIEVHGHSALAANAQYWIGECQYRMGRYKDALASFYNVVSYYPLSPKLAASTLKIGQAYTKLGDQDKARMMFERVVDQYPDSSEAELARKAIDTTNAKSEPIAHTLE</sequence>
<dbReference type="InterPro" id="IPR011990">
    <property type="entry name" value="TPR-like_helical_dom_sf"/>
</dbReference>
<feature type="repeat" description="TPR" evidence="1">
    <location>
        <begin position="71"/>
        <end position="104"/>
    </location>
</feature>
<dbReference type="NCBIfam" id="TIGR02795">
    <property type="entry name" value="tol_pal_ybgF"/>
    <property type="match status" value="1"/>
</dbReference>
<keyword evidence="1" id="KW-0802">TPR repeat</keyword>
<dbReference type="InterPro" id="IPR014162">
    <property type="entry name" value="CpoB_C"/>
</dbReference>
<organism evidence="3 4">
    <name type="scientific">Nitrospira lenta</name>
    <dbReference type="NCBI Taxonomy" id="1436998"/>
    <lineage>
        <taxon>Bacteria</taxon>
        <taxon>Pseudomonadati</taxon>
        <taxon>Nitrospirota</taxon>
        <taxon>Nitrospiria</taxon>
        <taxon>Nitrospirales</taxon>
        <taxon>Nitrospiraceae</taxon>
        <taxon>Nitrospira</taxon>
    </lineage>
</organism>
<dbReference type="Gene3D" id="1.25.40.10">
    <property type="entry name" value="Tetratricopeptide repeat domain"/>
    <property type="match status" value="1"/>
</dbReference>
<dbReference type="Proteomes" id="UP000248168">
    <property type="component" value="Unassembled WGS sequence"/>
</dbReference>
<dbReference type="EMBL" id="OUNR01000001">
    <property type="protein sequence ID" value="SPP64018.1"/>
    <property type="molecule type" value="Genomic_DNA"/>
</dbReference>
<evidence type="ECO:0000313" key="4">
    <source>
        <dbReference type="Proteomes" id="UP000248168"/>
    </source>
</evidence>
<dbReference type="SUPFAM" id="SSF48452">
    <property type="entry name" value="TPR-like"/>
    <property type="match status" value="1"/>
</dbReference>
<keyword evidence="4" id="KW-1185">Reference proteome</keyword>
<gene>
    <name evidence="3" type="ORF">NITLEN_11104</name>
</gene>
<feature type="signal peptide" evidence="2">
    <location>
        <begin position="1"/>
        <end position="25"/>
    </location>
</feature>
<dbReference type="PROSITE" id="PS50005">
    <property type="entry name" value="TPR"/>
    <property type="match status" value="2"/>
</dbReference>
<reference evidence="4" key="1">
    <citation type="submission" date="2018-04" db="EMBL/GenBank/DDBJ databases">
        <authorList>
            <person name="Lucker S."/>
            <person name="Sakoula D."/>
        </authorList>
    </citation>
    <scope>NUCLEOTIDE SEQUENCE [LARGE SCALE GENOMIC DNA]</scope>
</reference>
<proteinExistence type="predicted"/>
<dbReference type="AlphaFoldDB" id="A0A330L2M5"/>
<keyword evidence="2" id="KW-0732">Signal</keyword>
<feature type="repeat" description="TPR" evidence="1">
    <location>
        <begin position="108"/>
        <end position="141"/>
    </location>
</feature>
<name>A0A330L2M5_9BACT</name>
<dbReference type="InterPro" id="IPR019734">
    <property type="entry name" value="TPR_rpt"/>
</dbReference>
<evidence type="ECO:0000256" key="1">
    <source>
        <dbReference type="PROSITE-ProRule" id="PRU00339"/>
    </source>
</evidence>
<dbReference type="OrthoDB" id="13540at2"/>
<evidence type="ECO:0000313" key="3">
    <source>
        <dbReference type="EMBL" id="SPP64018.1"/>
    </source>
</evidence>
<dbReference type="Pfam" id="PF13424">
    <property type="entry name" value="TPR_12"/>
    <property type="match status" value="1"/>
</dbReference>
<accession>A0A330L2M5</accession>
<dbReference type="InParanoid" id="A0A330L2M5"/>
<evidence type="ECO:0000256" key="2">
    <source>
        <dbReference type="SAM" id="SignalP"/>
    </source>
</evidence>
<dbReference type="SMART" id="SM00028">
    <property type="entry name" value="TPR"/>
    <property type="match status" value="2"/>
</dbReference>